<feature type="signal peptide" evidence="1">
    <location>
        <begin position="1"/>
        <end position="29"/>
    </location>
</feature>
<gene>
    <name evidence="2" type="ORF">ACFPN2_13630</name>
</gene>
<evidence type="ECO:0000256" key="1">
    <source>
        <dbReference type="SAM" id="SignalP"/>
    </source>
</evidence>
<name>A0ABV8SR81_9GAMM</name>
<proteinExistence type="predicted"/>
<feature type="chain" id="PRO_5047185290" evidence="1">
    <location>
        <begin position="30"/>
        <end position="116"/>
    </location>
</feature>
<sequence>MTKLSTRLAKSISLAAATLALAAPFATQAHDYDAAMDSCINAFVASSLPKEQPVRIKKEDAVNSPISIHTRAYKIVVSAKGMESGKNIARGTCIVDRSGAVIALNGKPIAQKLASR</sequence>
<reference evidence="3" key="1">
    <citation type="journal article" date="2019" name="Int. J. Syst. Evol. Microbiol.">
        <title>The Global Catalogue of Microorganisms (GCM) 10K type strain sequencing project: providing services to taxonomists for standard genome sequencing and annotation.</title>
        <authorList>
            <consortium name="The Broad Institute Genomics Platform"/>
            <consortium name="The Broad Institute Genome Sequencing Center for Infectious Disease"/>
            <person name="Wu L."/>
            <person name="Ma J."/>
        </authorList>
    </citation>
    <scope>NUCLEOTIDE SEQUENCE [LARGE SCALE GENOMIC DNA]</scope>
    <source>
        <strain evidence="3">CGMCC 1.10759</strain>
    </source>
</reference>
<evidence type="ECO:0000313" key="3">
    <source>
        <dbReference type="Proteomes" id="UP001595904"/>
    </source>
</evidence>
<evidence type="ECO:0000313" key="2">
    <source>
        <dbReference type="EMBL" id="MFC4310126.1"/>
    </source>
</evidence>
<dbReference type="RefSeq" id="WP_380597364.1">
    <property type="nucleotide sequence ID" value="NZ_JBHSDU010000003.1"/>
</dbReference>
<dbReference type="EMBL" id="JBHSDU010000003">
    <property type="protein sequence ID" value="MFC4310126.1"/>
    <property type="molecule type" value="Genomic_DNA"/>
</dbReference>
<protein>
    <submittedName>
        <fullName evidence="2">Uncharacterized protein</fullName>
    </submittedName>
</protein>
<keyword evidence="3" id="KW-1185">Reference proteome</keyword>
<keyword evidence="1" id="KW-0732">Signal</keyword>
<comment type="caution">
    <text evidence="2">The sequence shown here is derived from an EMBL/GenBank/DDBJ whole genome shotgun (WGS) entry which is preliminary data.</text>
</comment>
<accession>A0ABV8SR81</accession>
<organism evidence="2 3">
    <name type="scientific">Steroidobacter flavus</name>
    <dbReference type="NCBI Taxonomy" id="1842136"/>
    <lineage>
        <taxon>Bacteria</taxon>
        <taxon>Pseudomonadati</taxon>
        <taxon>Pseudomonadota</taxon>
        <taxon>Gammaproteobacteria</taxon>
        <taxon>Steroidobacterales</taxon>
        <taxon>Steroidobacteraceae</taxon>
        <taxon>Steroidobacter</taxon>
    </lineage>
</organism>
<dbReference type="Proteomes" id="UP001595904">
    <property type="component" value="Unassembled WGS sequence"/>
</dbReference>